<dbReference type="InterPro" id="IPR036514">
    <property type="entry name" value="SGNH_hydro_sf"/>
</dbReference>
<dbReference type="Proteomes" id="UP000219050">
    <property type="component" value="Chromosome"/>
</dbReference>
<sequence length="671" mass="73723">MNRSYSIDTYRGLGVSLVIWTHAGLPWAPGAYITIDGFFLISGYLVTRSFLGLLDKLGADGSDRSPLTLYRVAGLKFLDARVRRILLPLFVTILLTLAVGWLLLLPGDLNDLADAALMSVLLSGNMHAAATGDYFEVAVLAEPLLHTWSLALEEQFYLLSMLIMAVLVLVPVRWAFWLVVLGGAVASLTTAQIYSTEPDLSGASYYLFVTRVWEFLIGVALAPLMARGWPAGRLGRVLTGDGAMILGWGLVIASVLLLTPASPSPGLISVPAMFGVCLIILAEPRGAWLSRAMQWKPMLYAGRNVYGIYLFHFPVIVYLTYAEPPWGAWTGPIAFVVAYVLAVALGAATELPFRRWRQPRFRTIVALDAVLVAAIFGLAGVIWQTGGAPERMPEAAQRAYLGKFLVNPERARCMEGELTRDGYSCAYGPVTERKVVLIGDSHSDALARPLSEAFRARGYMTVHYWSWECPPIGTQLHRLSMFSRTCERLSFEAHEQLLAMPGVDAVVYAALWPWYLGYGTGDMPRHLQRGPIGTPDAATLAVYQRDFMAQFRTTVSAIADRGLSVYIVAPVPIHAQSLPEQEALNTWYRPNSWKVPLNDALSRAAYDAQRGLFQQMIDGIADHPNVHILDPGPALCPSATCRAVADGMPLYYDDNHLNEQGAAAVVNSWFR</sequence>
<keyword evidence="5 8" id="KW-1133">Transmembrane helix</keyword>
<feature type="transmembrane region" description="Helical" evidence="8">
    <location>
        <begin position="303"/>
        <end position="321"/>
    </location>
</feature>
<reference evidence="11 12" key="1">
    <citation type="submission" date="2017-05" db="EMBL/GenBank/DDBJ databases">
        <title>Comparative genomic and metabolic analysis of manganese-oxidizing mechanisms in Celeribater manganoxidans DY25T: its adaption to the environment of polymetallic nodule.</title>
        <authorList>
            <person name="Wang X."/>
        </authorList>
    </citation>
    <scope>NUCLEOTIDE SEQUENCE [LARGE SCALE GENOMIC DNA]</scope>
    <source>
        <strain evidence="11 12">DY25</strain>
    </source>
</reference>
<dbReference type="GO" id="GO:0009103">
    <property type="term" value="P:lipopolysaccharide biosynthetic process"/>
    <property type="evidence" value="ECO:0007669"/>
    <property type="project" value="TreeGrafter"/>
</dbReference>
<evidence type="ECO:0000256" key="8">
    <source>
        <dbReference type="SAM" id="Phobius"/>
    </source>
</evidence>
<feature type="domain" description="Acyltransferase 3" evidence="9">
    <location>
        <begin position="5"/>
        <end position="346"/>
    </location>
</feature>
<feature type="transmembrane region" description="Helical" evidence="8">
    <location>
        <begin position="238"/>
        <end position="258"/>
    </location>
</feature>
<keyword evidence="4 8" id="KW-0812">Transmembrane</keyword>
<dbReference type="PANTHER" id="PTHR23028">
    <property type="entry name" value="ACETYLTRANSFERASE"/>
    <property type="match status" value="1"/>
</dbReference>
<dbReference type="InterPro" id="IPR002656">
    <property type="entry name" value="Acyl_transf_3_dom"/>
</dbReference>
<dbReference type="GO" id="GO:0016747">
    <property type="term" value="F:acyltransferase activity, transferring groups other than amino-acyl groups"/>
    <property type="evidence" value="ECO:0007669"/>
    <property type="project" value="InterPro"/>
</dbReference>
<dbReference type="KEGG" id="cmag:CBW24_07105"/>
<evidence type="ECO:0000259" key="10">
    <source>
        <dbReference type="Pfam" id="PF19040"/>
    </source>
</evidence>
<evidence type="ECO:0000256" key="5">
    <source>
        <dbReference type="ARBA" id="ARBA00022989"/>
    </source>
</evidence>
<organism evidence="11 12">
    <name type="scientific">Pacificitalea manganoxidans</name>
    <dbReference type="NCBI Taxonomy" id="1411902"/>
    <lineage>
        <taxon>Bacteria</taxon>
        <taxon>Pseudomonadati</taxon>
        <taxon>Pseudomonadota</taxon>
        <taxon>Alphaproteobacteria</taxon>
        <taxon>Rhodobacterales</taxon>
        <taxon>Paracoccaceae</taxon>
        <taxon>Pacificitalea</taxon>
    </lineage>
</organism>
<dbReference type="GO" id="GO:0016788">
    <property type="term" value="F:hydrolase activity, acting on ester bonds"/>
    <property type="evidence" value="ECO:0007669"/>
    <property type="project" value="UniProtKB-ARBA"/>
</dbReference>
<dbReference type="SUPFAM" id="SSF52266">
    <property type="entry name" value="SGNH hydrolase"/>
    <property type="match status" value="1"/>
</dbReference>
<proteinExistence type="predicted"/>
<name>A0A291LZ56_9RHOB</name>
<feature type="transmembrane region" description="Helical" evidence="8">
    <location>
        <begin position="365"/>
        <end position="383"/>
    </location>
</feature>
<evidence type="ECO:0000256" key="1">
    <source>
        <dbReference type="ARBA" id="ARBA00004651"/>
    </source>
</evidence>
<accession>A0A291LZ56</accession>
<evidence type="ECO:0000256" key="2">
    <source>
        <dbReference type="ARBA" id="ARBA00022475"/>
    </source>
</evidence>
<keyword evidence="6 8" id="KW-0472">Membrane</keyword>
<dbReference type="InterPro" id="IPR043968">
    <property type="entry name" value="SGNH"/>
</dbReference>
<evidence type="ECO:0000256" key="6">
    <source>
        <dbReference type="ARBA" id="ARBA00023136"/>
    </source>
</evidence>
<feature type="transmembrane region" description="Helical" evidence="8">
    <location>
        <begin position="264"/>
        <end position="282"/>
    </location>
</feature>
<dbReference type="Pfam" id="PF01757">
    <property type="entry name" value="Acyl_transf_3"/>
    <property type="match status" value="1"/>
</dbReference>
<dbReference type="Gene3D" id="3.40.50.1110">
    <property type="entry name" value="SGNH hydrolase"/>
    <property type="match status" value="1"/>
</dbReference>
<feature type="transmembrane region" description="Helical" evidence="8">
    <location>
        <begin position="205"/>
        <end position="226"/>
    </location>
</feature>
<evidence type="ECO:0008006" key="13">
    <source>
        <dbReference type="Google" id="ProtNLM"/>
    </source>
</evidence>
<dbReference type="PANTHER" id="PTHR23028:SF53">
    <property type="entry name" value="ACYL_TRANSF_3 DOMAIN-CONTAINING PROTEIN"/>
    <property type="match status" value="1"/>
</dbReference>
<feature type="domain" description="SGNH" evidence="10">
    <location>
        <begin position="413"/>
        <end position="667"/>
    </location>
</feature>
<dbReference type="InterPro" id="IPR050879">
    <property type="entry name" value="Acyltransferase_3"/>
</dbReference>
<keyword evidence="7" id="KW-0012">Acyltransferase</keyword>
<dbReference type="EMBL" id="CP021404">
    <property type="protein sequence ID" value="ATI41788.1"/>
    <property type="molecule type" value="Genomic_DNA"/>
</dbReference>
<evidence type="ECO:0000256" key="3">
    <source>
        <dbReference type="ARBA" id="ARBA00022679"/>
    </source>
</evidence>
<feature type="transmembrane region" description="Helical" evidence="8">
    <location>
        <begin position="85"/>
        <end position="104"/>
    </location>
</feature>
<feature type="transmembrane region" description="Helical" evidence="8">
    <location>
        <begin position="156"/>
        <end position="185"/>
    </location>
</feature>
<evidence type="ECO:0000259" key="9">
    <source>
        <dbReference type="Pfam" id="PF01757"/>
    </source>
</evidence>
<protein>
    <recommendedName>
        <fullName evidence="13">Acyltransferase</fullName>
    </recommendedName>
</protein>
<evidence type="ECO:0000313" key="11">
    <source>
        <dbReference type="EMBL" id="ATI41788.1"/>
    </source>
</evidence>
<gene>
    <name evidence="11" type="ORF">CBW24_07105</name>
</gene>
<keyword evidence="12" id="KW-1185">Reference proteome</keyword>
<feature type="transmembrane region" description="Helical" evidence="8">
    <location>
        <begin position="333"/>
        <end position="353"/>
    </location>
</feature>
<dbReference type="Pfam" id="PF19040">
    <property type="entry name" value="SGNH"/>
    <property type="match status" value="1"/>
</dbReference>
<dbReference type="GO" id="GO:0005886">
    <property type="term" value="C:plasma membrane"/>
    <property type="evidence" value="ECO:0007669"/>
    <property type="project" value="UniProtKB-SubCell"/>
</dbReference>
<evidence type="ECO:0000313" key="12">
    <source>
        <dbReference type="Proteomes" id="UP000219050"/>
    </source>
</evidence>
<keyword evidence="2" id="KW-1003">Cell membrane</keyword>
<dbReference type="RefSeq" id="WP_097373132.1">
    <property type="nucleotide sequence ID" value="NZ_CP021404.1"/>
</dbReference>
<dbReference type="AlphaFoldDB" id="A0A291LZ56"/>
<keyword evidence="3" id="KW-0808">Transferase</keyword>
<evidence type="ECO:0000256" key="7">
    <source>
        <dbReference type="ARBA" id="ARBA00023315"/>
    </source>
</evidence>
<evidence type="ECO:0000256" key="4">
    <source>
        <dbReference type="ARBA" id="ARBA00022692"/>
    </source>
</evidence>
<comment type="subcellular location">
    <subcellularLocation>
        <location evidence="1">Cell membrane</location>
        <topology evidence="1">Multi-pass membrane protein</topology>
    </subcellularLocation>
</comment>
<dbReference type="OrthoDB" id="9796461at2"/>